<dbReference type="RefSeq" id="WP_258422752.1">
    <property type="nucleotide sequence ID" value="NZ_JANSUY010000003.1"/>
</dbReference>
<evidence type="ECO:0000313" key="2">
    <source>
        <dbReference type="Proteomes" id="UP001142175"/>
    </source>
</evidence>
<organism evidence="1 2">
    <name type="scientific">Aquiflexum gelatinilyticum</name>
    <dbReference type="NCBI Taxonomy" id="2961943"/>
    <lineage>
        <taxon>Bacteria</taxon>
        <taxon>Pseudomonadati</taxon>
        <taxon>Bacteroidota</taxon>
        <taxon>Cytophagia</taxon>
        <taxon>Cytophagales</taxon>
        <taxon>Cyclobacteriaceae</taxon>
        <taxon>Aquiflexum</taxon>
    </lineage>
</organism>
<accession>A0A9X2PA27</accession>
<comment type="caution">
    <text evidence="1">The sequence shown here is derived from an EMBL/GenBank/DDBJ whole genome shotgun (WGS) entry which is preliminary data.</text>
</comment>
<dbReference type="AlphaFoldDB" id="A0A9X2PA27"/>
<dbReference type="SUPFAM" id="SSF47789">
    <property type="entry name" value="C-terminal domain of RNA polymerase alpha subunit"/>
    <property type="match status" value="1"/>
</dbReference>
<proteinExistence type="predicted"/>
<name>A0A9X2PA27_9BACT</name>
<dbReference type="Proteomes" id="UP001142175">
    <property type="component" value="Unassembled WGS sequence"/>
</dbReference>
<gene>
    <name evidence="1" type="ORF">NU887_07475</name>
</gene>
<evidence type="ECO:0008006" key="3">
    <source>
        <dbReference type="Google" id="ProtNLM"/>
    </source>
</evidence>
<keyword evidence="2" id="KW-1185">Reference proteome</keyword>
<evidence type="ECO:0000313" key="1">
    <source>
        <dbReference type="EMBL" id="MCR9014875.1"/>
    </source>
</evidence>
<dbReference type="NCBIfam" id="NF005841">
    <property type="entry name" value="PRK07758.1"/>
    <property type="match status" value="1"/>
</dbReference>
<sequence length="91" mass="10104">MFKTCPKGHRFYKTSDCPVCPECEKTKKQPSGWISKLAAPARRALENQGISELSILAKYKESEILKLHGIGPSSIPILRQALSDEGLNFNT</sequence>
<dbReference type="EMBL" id="JANSUY010000003">
    <property type="protein sequence ID" value="MCR9014875.1"/>
    <property type="molecule type" value="Genomic_DNA"/>
</dbReference>
<dbReference type="Gene3D" id="1.10.150.20">
    <property type="entry name" value="5' to 3' exonuclease, C-terminal subdomain"/>
    <property type="match status" value="1"/>
</dbReference>
<reference evidence="1" key="1">
    <citation type="submission" date="2022-08" db="EMBL/GenBank/DDBJ databases">
        <authorList>
            <person name="Zhang D."/>
        </authorList>
    </citation>
    <scope>NUCLEOTIDE SEQUENCE</scope>
    <source>
        <strain evidence="1">XJ19-11</strain>
    </source>
</reference>
<protein>
    <recommendedName>
        <fullName evidence="3">RNA polymerase alpha subunit C-terminal domain-containing protein</fullName>
    </recommendedName>
</protein>